<dbReference type="GO" id="GO:0032389">
    <property type="term" value="C:MutLalpha complex"/>
    <property type="evidence" value="ECO:0007669"/>
    <property type="project" value="TreeGrafter"/>
</dbReference>
<dbReference type="Proteomes" id="UP000515163">
    <property type="component" value="Unplaced"/>
</dbReference>
<dbReference type="KEGG" id="aten:116297023"/>
<dbReference type="PROSITE" id="PS00058">
    <property type="entry name" value="DNA_MISMATCH_REPAIR_1"/>
    <property type="match status" value="1"/>
</dbReference>
<evidence type="ECO:0000256" key="2">
    <source>
        <dbReference type="ARBA" id="ARBA00022763"/>
    </source>
</evidence>
<dbReference type="NCBIfam" id="TIGR00585">
    <property type="entry name" value="mutl"/>
    <property type="match status" value="1"/>
</dbReference>
<feature type="region of interest" description="Disordered" evidence="3">
    <location>
        <begin position="720"/>
        <end position="753"/>
    </location>
</feature>
<dbReference type="PANTHER" id="PTHR10073:SF54">
    <property type="entry name" value="PMS1 PROTEIN HOMOLOG 1"/>
    <property type="match status" value="1"/>
</dbReference>
<dbReference type="SUPFAM" id="SSF55874">
    <property type="entry name" value="ATPase domain of HSP90 chaperone/DNA topoisomerase II/histidine kinase"/>
    <property type="match status" value="1"/>
</dbReference>
<feature type="compositionally biased region" description="Basic residues" evidence="3">
    <location>
        <begin position="741"/>
        <end position="753"/>
    </location>
</feature>
<dbReference type="Pfam" id="PF13589">
    <property type="entry name" value="HATPase_c_3"/>
    <property type="match status" value="1"/>
</dbReference>
<evidence type="ECO:0000313" key="6">
    <source>
        <dbReference type="RefSeq" id="XP_031561011.1"/>
    </source>
</evidence>
<keyword evidence="5" id="KW-1185">Reference proteome</keyword>
<dbReference type="Gene3D" id="3.30.230.10">
    <property type="match status" value="1"/>
</dbReference>
<comment type="similarity">
    <text evidence="1">Belongs to the DNA mismatch repair MutL/HexB family.</text>
</comment>
<dbReference type="OrthoDB" id="10263226at2759"/>
<evidence type="ECO:0000256" key="3">
    <source>
        <dbReference type="SAM" id="MobiDB-lite"/>
    </source>
</evidence>
<dbReference type="AlphaFoldDB" id="A0A6P8I0F1"/>
<feature type="domain" description="DNA mismatch repair protein S5" evidence="4">
    <location>
        <begin position="213"/>
        <end position="336"/>
    </location>
</feature>
<dbReference type="GO" id="GO:0005524">
    <property type="term" value="F:ATP binding"/>
    <property type="evidence" value="ECO:0007669"/>
    <property type="project" value="InterPro"/>
</dbReference>
<dbReference type="InterPro" id="IPR020568">
    <property type="entry name" value="Ribosomal_Su5_D2-typ_SF"/>
</dbReference>
<dbReference type="FunFam" id="3.30.565.10:FF:000017">
    <property type="entry name" value="PMS1 homolog 1, mismatch repair system component"/>
    <property type="match status" value="1"/>
</dbReference>
<feature type="region of interest" description="Disordered" evidence="3">
    <location>
        <begin position="662"/>
        <end position="684"/>
    </location>
</feature>
<feature type="compositionally biased region" description="Low complexity" evidence="3">
    <location>
        <begin position="666"/>
        <end position="684"/>
    </location>
</feature>
<dbReference type="InterPro" id="IPR014721">
    <property type="entry name" value="Ribsml_uS5_D2-typ_fold_subgr"/>
</dbReference>
<dbReference type="Gene3D" id="3.30.565.10">
    <property type="entry name" value="Histidine kinase-like ATPase, C-terminal domain"/>
    <property type="match status" value="1"/>
</dbReference>
<organism evidence="5 6">
    <name type="scientific">Actinia tenebrosa</name>
    <name type="common">Australian red waratah sea anemone</name>
    <dbReference type="NCBI Taxonomy" id="6105"/>
    <lineage>
        <taxon>Eukaryota</taxon>
        <taxon>Metazoa</taxon>
        <taxon>Cnidaria</taxon>
        <taxon>Anthozoa</taxon>
        <taxon>Hexacorallia</taxon>
        <taxon>Actiniaria</taxon>
        <taxon>Actiniidae</taxon>
        <taxon>Actinia</taxon>
    </lineage>
</organism>
<dbReference type="RefSeq" id="XP_031561011.1">
    <property type="nucleotide sequence ID" value="XM_031705151.1"/>
</dbReference>
<dbReference type="InParanoid" id="A0A6P8I0F1"/>
<dbReference type="InterPro" id="IPR036890">
    <property type="entry name" value="HATPase_C_sf"/>
</dbReference>
<dbReference type="InterPro" id="IPR013507">
    <property type="entry name" value="DNA_mismatch_S5_2-like"/>
</dbReference>
<dbReference type="InterPro" id="IPR014762">
    <property type="entry name" value="DNA_mismatch_repair_CS"/>
</dbReference>
<dbReference type="InterPro" id="IPR002099">
    <property type="entry name" value="MutL/Mlh/PMS"/>
</dbReference>
<dbReference type="GO" id="GO:0140664">
    <property type="term" value="F:ATP-dependent DNA damage sensor activity"/>
    <property type="evidence" value="ECO:0007669"/>
    <property type="project" value="InterPro"/>
</dbReference>
<dbReference type="InterPro" id="IPR038973">
    <property type="entry name" value="MutL/Mlh/Pms-like"/>
</dbReference>
<dbReference type="SMART" id="SM01340">
    <property type="entry name" value="DNA_mis_repair"/>
    <property type="match status" value="1"/>
</dbReference>
<evidence type="ECO:0000313" key="5">
    <source>
        <dbReference type="Proteomes" id="UP000515163"/>
    </source>
</evidence>
<dbReference type="SUPFAM" id="SSF54211">
    <property type="entry name" value="Ribosomal protein S5 domain 2-like"/>
    <property type="match status" value="1"/>
</dbReference>
<proteinExistence type="inferred from homology"/>
<reference evidence="6" key="1">
    <citation type="submission" date="2025-08" db="UniProtKB">
        <authorList>
            <consortium name="RefSeq"/>
        </authorList>
    </citation>
    <scope>IDENTIFICATION</scope>
    <source>
        <tissue evidence="6">Tentacle</tissue>
    </source>
</reference>
<gene>
    <name evidence="6" type="primary">LOC116297023</name>
</gene>
<dbReference type="GO" id="GO:0016887">
    <property type="term" value="F:ATP hydrolysis activity"/>
    <property type="evidence" value="ECO:0007669"/>
    <property type="project" value="InterPro"/>
</dbReference>
<protein>
    <submittedName>
        <fullName evidence="6">PMS1 protein homolog 1-like isoform X1</fullName>
    </submittedName>
</protein>
<sequence length="1029" mass="114324">MSSLTLLPASTVHRIASSQVITSVSTAIKELVENALDAGADNVEVKLEEHGLSKIEVCDNGCGIKREDAQVMAQRYYTSKIDCFENLSELTTYGFRGEALCSLCAVSNVLITTKTKDNAVGICYTLGQSGKVLTTKPVPSATGTTVVVTNLFKNLPVRKQFLSSKKKCKEELKKIEDLVMSFGCIHPEVRLVLWHNKSIIWQKGKVNDYKTALVTALGSPVMAQMDKLEYEDEEYKFQFTVYLPKMGSDPGVTCRANNDRSFIFVNERPVIFKEMSQLVKEFYASAGNRYPIIFLSIKLSPDSVDVNLEPNKTKVLLTEKDRILDVVKAVVEKFYKKEMENAKDSVSLNCENGKRCKTVENSLGKDVSCTTNISQGEEERLGDDGKGSLSSNKNALISSSSAEHLVDYLDINDTFNPLASSTQNYTCTIENGNVAKEVPFTKNHTQQSEQLYSSPIKTNSVNFEKKQNNMEHVQFDHKESSTASSKFLSPDNTLHEVDGAKDGVNEPWKDASISSTGTCISVRINTDPDGDKSKSILESNDIVSNDINTDNTQTNSNEVQKSKLNATNEKGIVLEESSQNSNLSLDKEDVNNIYKLLDLSEKENQNLNSEEETLKLPIPPSQPCQPVVSPLSKHKNDSSSFQLDSVFDDLEFDEILKDIAHKKTGSQSSQSTQSSPSISQTAASKVKDMVDLTIDKGIGSKNWSMGNILKDKQNNLVEPTKLLTPSSVKSVDQNKPLPVPGKRKHSGDKSLSLKRNKKVKQVNQLGNQSLITVHASQTPQQRYQEAKKVTVPFSLSSLKAYNSNPRKNISSSSKHQLIGRVDPSGVWLMLRGDEIAFVNQYRMQEQVLFHKLMQTHSLTGDKLEKSIQLEPRLVGGEECWTILTKLESQNQFLDSGRVIIDERIKSNGFDIRVKLDPDTEDLKVVVTGITTSLPFYGIPDLAEILGLIKDSESKSSSLSECRPLKVINYLKGEAVRVCRGLSSRMCREDIERTLTQMDEYLPKHVTSCLHHKPFTGHVANIPNIVLNSK</sequence>
<dbReference type="Pfam" id="PF01119">
    <property type="entry name" value="DNA_mis_repair"/>
    <property type="match status" value="1"/>
</dbReference>
<accession>A0A6P8I0F1</accession>
<dbReference type="GeneID" id="116297023"/>
<evidence type="ECO:0000256" key="1">
    <source>
        <dbReference type="ARBA" id="ARBA00006082"/>
    </source>
</evidence>
<dbReference type="PANTHER" id="PTHR10073">
    <property type="entry name" value="DNA MISMATCH REPAIR PROTEIN MLH, PMS, MUTL"/>
    <property type="match status" value="1"/>
</dbReference>
<dbReference type="FunFam" id="3.30.230.10:FF:000030">
    <property type="entry name" value="PMS1 homolog 1, mismatch repair system component"/>
    <property type="match status" value="1"/>
</dbReference>
<dbReference type="GO" id="GO:0006298">
    <property type="term" value="P:mismatch repair"/>
    <property type="evidence" value="ECO:0007669"/>
    <property type="project" value="InterPro"/>
</dbReference>
<feature type="region of interest" description="Disordered" evidence="3">
    <location>
        <begin position="606"/>
        <end position="639"/>
    </location>
</feature>
<evidence type="ECO:0000259" key="4">
    <source>
        <dbReference type="SMART" id="SM01340"/>
    </source>
</evidence>
<dbReference type="GO" id="GO:0030983">
    <property type="term" value="F:mismatched DNA binding"/>
    <property type="evidence" value="ECO:0007669"/>
    <property type="project" value="InterPro"/>
</dbReference>
<dbReference type="FunCoup" id="A0A6P8I0F1">
    <property type="interactions" value="2089"/>
</dbReference>
<feature type="compositionally biased region" description="Polar residues" evidence="3">
    <location>
        <begin position="723"/>
        <end position="733"/>
    </location>
</feature>
<name>A0A6P8I0F1_ACTTE</name>
<dbReference type="CDD" id="cd16926">
    <property type="entry name" value="HATPase_MutL-MLH-PMS-like"/>
    <property type="match status" value="1"/>
</dbReference>
<keyword evidence="2" id="KW-0227">DNA damage</keyword>